<accession>A0A6C0K914</accession>
<organism evidence="1">
    <name type="scientific">viral metagenome</name>
    <dbReference type="NCBI Taxonomy" id="1070528"/>
    <lineage>
        <taxon>unclassified sequences</taxon>
        <taxon>metagenomes</taxon>
        <taxon>organismal metagenomes</taxon>
    </lineage>
</organism>
<dbReference type="EMBL" id="MN740832">
    <property type="protein sequence ID" value="QHU14189.1"/>
    <property type="molecule type" value="Genomic_DNA"/>
</dbReference>
<dbReference type="AlphaFoldDB" id="A0A6C0K914"/>
<name>A0A6C0K914_9ZZZZ</name>
<evidence type="ECO:0000313" key="1">
    <source>
        <dbReference type="EMBL" id="QHU14189.1"/>
    </source>
</evidence>
<protein>
    <submittedName>
        <fullName evidence="1">Uncharacterized protein</fullName>
    </submittedName>
</protein>
<sequence>MNPIIFITTGADIEPYIERYVEYMFSLHKIFSYNIPVYGVLSECSTIYNSKSAPFDKFPFNHLLKISSGDIQAHTKSLKEYMAIQLLLQSINSSSISDDTFVIKVSGRYLLIDDTFVNLVKETQSHLSIASIFCKSQINQQYSFLYAMRYKYFKLFYSNVPALLAEGHNIEEVLQLFLNYHNLIGKSIEIDHLGILTNIDNHGGFVIY</sequence>
<reference evidence="1" key="1">
    <citation type="journal article" date="2020" name="Nature">
        <title>Giant virus diversity and host interactions through global metagenomics.</title>
        <authorList>
            <person name="Schulz F."/>
            <person name="Roux S."/>
            <person name="Paez-Espino D."/>
            <person name="Jungbluth S."/>
            <person name="Walsh D.A."/>
            <person name="Denef V.J."/>
            <person name="McMahon K.D."/>
            <person name="Konstantinidis K.T."/>
            <person name="Eloe-Fadrosh E.A."/>
            <person name="Kyrpides N.C."/>
            <person name="Woyke T."/>
        </authorList>
    </citation>
    <scope>NUCLEOTIDE SEQUENCE</scope>
    <source>
        <strain evidence="1">GVMAG-S-1101182-85</strain>
    </source>
</reference>
<proteinExistence type="predicted"/>